<gene>
    <name evidence="3" type="ORF">GCM10009676_27770</name>
</gene>
<dbReference type="InterPro" id="IPR011234">
    <property type="entry name" value="Fumarylacetoacetase-like_C"/>
</dbReference>
<dbReference type="PANTHER" id="PTHR30143:SF0">
    <property type="entry name" value="2-KETO-4-PENTENOATE HYDRATASE"/>
    <property type="match status" value="1"/>
</dbReference>
<dbReference type="GO" id="GO:0016787">
    <property type="term" value="F:hydrolase activity"/>
    <property type="evidence" value="ECO:0007669"/>
    <property type="project" value="UniProtKB-KW"/>
</dbReference>
<evidence type="ECO:0000313" key="4">
    <source>
        <dbReference type="Proteomes" id="UP001500653"/>
    </source>
</evidence>
<evidence type="ECO:0000259" key="2">
    <source>
        <dbReference type="Pfam" id="PF01557"/>
    </source>
</evidence>
<protein>
    <submittedName>
        <fullName evidence="3">Fumarylacetoacetate hydrolase family protein</fullName>
    </submittedName>
</protein>
<name>A0ABN1WD69_9PSEU</name>
<keyword evidence="4" id="KW-1185">Reference proteome</keyword>
<dbReference type="Pfam" id="PF01557">
    <property type="entry name" value="FAA_hydrolase"/>
    <property type="match status" value="1"/>
</dbReference>
<dbReference type="InterPro" id="IPR050772">
    <property type="entry name" value="Hydratase-Decarb/MhpD_sf"/>
</dbReference>
<organism evidence="3 4">
    <name type="scientific">Prauserella halophila</name>
    <dbReference type="NCBI Taxonomy" id="185641"/>
    <lineage>
        <taxon>Bacteria</taxon>
        <taxon>Bacillati</taxon>
        <taxon>Actinomycetota</taxon>
        <taxon>Actinomycetes</taxon>
        <taxon>Pseudonocardiales</taxon>
        <taxon>Pseudonocardiaceae</taxon>
        <taxon>Prauserella</taxon>
    </lineage>
</organism>
<dbReference type="Gene3D" id="3.90.850.10">
    <property type="entry name" value="Fumarylacetoacetase-like, C-terminal domain"/>
    <property type="match status" value="1"/>
</dbReference>
<accession>A0ABN1WD69</accession>
<dbReference type="InterPro" id="IPR036663">
    <property type="entry name" value="Fumarylacetoacetase_C_sf"/>
</dbReference>
<dbReference type="SUPFAM" id="SSF56529">
    <property type="entry name" value="FAH"/>
    <property type="match status" value="1"/>
</dbReference>
<evidence type="ECO:0000256" key="1">
    <source>
        <dbReference type="ARBA" id="ARBA00023239"/>
    </source>
</evidence>
<comment type="caution">
    <text evidence="3">The sequence shown here is derived from an EMBL/GenBank/DDBJ whole genome shotgun (WGS) entry which is preliminary data.</text>
</comment>
<proteinExistence type="predicted"/>
<reference evidence="3 4" key="1">
    <citation type="journal article" date="2019" name="Int. J. Syst. Evol. Microbiol.">
        <title>The Global Catalogue of Microorganisms (GCM) 10K type strain sequencing project: providing services to taxonomists for standard genome sequencing and annotation.</title>
        <authorList>
            <consortium name="The Broad Institute Genomics Platform"/>
            <consortium name="The Broad Institute Genome Sequencing Center for Infectious Disease"/>
            <person name="Wu L."/>
            <person name="Ma J."/>
        </authorList>
    </citation>
    <scope>NUCLEOTIDE SEQUENCE [LARGE SCALE GENOMIC DNA]</scope>
    <source>
        <strain evidence="3 4">JCM 13023</strain>
    </source>
</reference>
<dbReference type="PANTHER" id="PTHR30143">
    <property type="entry name" value="ACID HYDRATASE"/>
    <property type="match status" value="1"/>
</dbReference>
<feature type="domain" description="Fumarylacetoacetase-like C-terminal" evidence="2">
    <location>
        <begin position="113"/>
        <end position="272"/>
    </location>
</feature>
<dbReference type="Proteomes" id="UP001500653">
    <property type="component" value="Unassembled WGS sequence"/>
</dbReference>
<sequence>MPAPVADPDREPMDAIDDATTADLAKRLRRAYETGTPTDPIVEARPELTVTDAYRIQQEQVRGWVEAGEIVKGHKVGLSSPAMQQQMGVDQPDFGHLTSGMFHLEHQPITAAFLQPRIEPEVAFVLGRELTGPGVTVADAARAVEFVLPALEIVDSRIRDWRISIVDTVADNASSGGVVLGTKPTPLPAVDLRLMGCSLYVSGELAATGTGSAVLGSPLNALVWLANTIGPLGISLEPGHVVLPGAMTPAFSVGPSETVVAHMNGLGDVTATFGADTASPWSAPAK</sequence>
<dbReference type="EMBL" id="BAAALN010000006">
    <property type="protein sequence ID" value="GAA1241203.1"/>
    <property type="molecule type" value="Genomic_DNA"/>
</dbReference>
<keyword evidence="1" id="KW-0456">Lyase</keyword>
<keyword evidence="3" id="KW-0378">Hydrolase</keyword>
<evidence type="ECO:0000313" key="3">
    <source>
        <dbReference type="EMBL" id="GAA1241203.1"/>
    </source>
</evidence>